<evidence type="ECO:0000313" key="2">
    <source>
        <dbReference type="EMBL" id="UTO12852.1"/>
    </source>
</evidence>
<sequence>MSPPVTAPSFSEIKGYLNQIGHHLFKTDTALVPEQKPSVEQLYLKRLNGILKNDREHFLRKSRTHYQALENSDLRSPAGLSLLATLKTGLNAKLLDLDLREQIEGKGRRAFMNDDAGFTAIGHEARLGVQDRLLHPQEGTLLESLALGPTLRPGLYALQFSYQQKTVELAGAFVATQKNSPVATALTDTANVGQVLLFTPLRGIESFASLAELDAHLLQNLASNAGRNEFMTMLPTRYHALSAAGTWPLQLSPIDAEPLFEHTCNALIDKRSQDIEQALSLADNPEHDPARLISALDRAIGAALPDLTARLELRAQALLERCLRHSAPDWYRSASETRRATLAEHLSEYDQSRQRLLDLLGSAGSPQTLARDQWLERLSDELEIDDLDPQHVYINTRRQIAGIGAHEHTRNLIDLALRGLHIGDDLPGSDFLDSSTLSYNGAPLPASYKDLTPRWLAQQLATLQPRVDFADVQKQAHARPDVRQAIEHMLDRRINTLAWTAVLQGHLRDEDFELIQRLRAATDTQLSAATLGSSALSLHGAQLLDIWILRQTDADGVVKRVLLCTPQAPDNQHFRAFDSELACRQHILGWAGEYGPEAPPDSMIDYLITRAPLRFREHMKQVVAGLSVPPQARKDKELTFKQADSHRQCLKSMAEHLLATRTDDYEFSTPLWYRSAGARARKKLTTLAEQADGALQIYNDHPWSDSRFPAFATYLHDQARQSLNRLLGRPRNDVDPDTVWAFSPPDLIGNWTLPPVTYTQLYRDGYDHSVGFIDDNFSRMARFKGPQGIDLGALTAENVTRSVTGIWIGQRYIDKLKTELLSAHGRGYAFRRYAALTITQRQMQSAALESQLQGHIASADLLWLEQSIASMADTNATTRNRYAIHRLLIDGDWVIDTYLFRHADNPVLLYTPQAPDGICFREARLFNYLLKKQPGIITYLTERVGVQSQNRVRAFLEDAQRKLPEHLNKTTPSPARYDSIHRVAPVPDLHQVLYNMKLQRKIDDVAATTVNRTQMITDILWTCVEWVATVATAPFPVLSLSVGLLLAFKDAMLALHAYNQGDTSAALEHFIGYLLNSAGALFTDLRPALRSLTPIGKSLRPAMAAAEHGKSMALIRQLEPVAPAPADMQPVFYGGQSLWAPKTPDAIGRYLLYRLDPGSGQLVSTTRLATPNSDGVWKRSGVSGGAPKYETVPETPGPHKDYGMPSKYRGQLESVLDPQTRANVMRYSEDLFGRPGIVLDTAALELRKLREVYLQQVRHLRKDAEKFFNELAPLPSRADVPPVEASASLAQLIASDTFSGNKHLIIGAVPDSIASKQALIMHMDALVDKGYKRLYLEYLPGDVFRLKLEKLNSGQSWRHIELHLKAIDNAFGFAADAEYSYFALVRKAREKGVKIMALDASVSYQLDDALVMGETPPTTTRDNRLRNFYSHKVIEADASDVADERWMALVDQSRMTTFNQTPGLADLHKAVALRIEDVGLEQPVGLWVDAPGAIPGDVLAKGDYRLTLQTPYKAPKPVAPAAPAPAPAVQHFSDFDIAPSLTDDIVRLLDDPHGMDSRYTPFNPARQQAFNKFVELRSTLKAKAEGFFTDYAAPSRPTLPAITSSTTAESFLKQVGSDSQLSGLVIGEGHIHQSSKRLLRENMKLIREAGFKTLYVEHLLTDLHQAELDLFQRTQQLPRRLKAYLGRQDRGHMPNYGGPDTYTEVVQAAAKYGLRIRALDCTASYHLKGLRGSMDKTRNQMFSYFATQVIQADQVAYGPHKWIAFVGSAHTNNNLGVPGLAEMLGAVGLHVSDVAPAMARNIHAGSWEAFSSGTPWRALRGDFKLQVGTLGMPVPAPFLAVERSRLTHTGYFLIERPSAAETRLVHRSNTGEIIATPIQVDDSGLFYIDRWGKKDLRFEYQDSLIAMLSAEVNLTPVP</sequence>
<dbReference type="Gene3D" id="3.40.50.11550">
    <property type="match status" value="2"/>
</dbReference>
<protein>
    <submittedName>
        <fullName evidence="2">Membrane-targeted effector domain-containing toxin</fullName>
    </submittedName>
</protein>
<organism evidence="2 3">
    <name type="scientific">Pseudomonas nunensis</name>
    <dbReference type="NCBI Taxonomy" id="2961896"/>
    <lineage>
        <taxon>Bacteria</taxon>
        <taxon>Pseudomonadati</taxon>
        <taxon>Pseudomonadota</taxon>
        <taxon>Gammaproteobacteria</taxon>
        <taxon>Pseudomonadales</taxon>
        <taxon>Pseudomonadaceae</taxon>
        <taxon>Pseudomonas</taxon>
    </lineage>
</organism>
<proteinExistence type="predicted"/>
<evidence type="ECO:0000313" key="3">
    <source>
        <dbReference type="Proteomes" id="UP001059607"/>
    </source>
</evidence>
<name>A0ABY5EDG3_9PSED</name>
<gene>
    <name evidence="2" type="ORF">NK667_22120</name>
</gene>
<dbReference type="RefSeq" id="WP_054616053.1">
    <property type="nucleotide sequence ID" value="NZ_CP101125.1"/>
</dbReference>
<dbReference type="EMBL" id="CP101125">
    <property type="protein sequence ID" value="UTO12852.1"/>
    <property type="molecule type" value="Genomic_DNA"/>
</dbReference>
<dbReference type="Proteomes" id="UP001059607">
    <property type="component" value="Chromosome"/>
</dbReference>
<feature type="region of interest" description="Disordered" evidence="1">
    <location>
        <begin position="1174"/>
        <end position="1201"/>
    </location>
</feature>
<dbReference type="CDD" id="cd14729">
    <property type="entry name" value="RtxA-like"/>
    <property type="match status" value="2"/>
</dbReference>
<reference evidence="2" key="1">
    <citation type="submission" date="2022-07" db="EMBL/GenBank/DDBJ databases">
        <title>Pseudomonas nunamit sp. nov. an antifungal species isolated from Greenland.</title>
        <authorList>
            <person name="Ntana F."/>
            <person name="Hennessy R.C."/>
            <person name="Zervas A."/>
            <person name="Stougaard P."/>
        </authorList>
    </citation>
    <scope>NUCLEOTIDE SEQUENCE</scope>
    <source>
        <strain evidence="2">In5</strain>
    </source>
</reference>
<dbReference type="SUPFAM" id="SSF159501">
    <property type="entry name" value="EreA/ChaN-like"/>
    <property type="match status" value="2"/>
</dbReference>
<keyword evidence="3" id="KW-1185">Reference proteome</keyword>
<accession>A0ABY5EDG3</accession>
<evidence type="ECO:0000256" key="1">
    <source>
        <dbReference type="SAM" id="MobiDB-lite"/>
    </source>
</evidence>